<dbReference type="Pfam" id="PF06980">
    <property type="entry name" value="DUF1302"/>
    <property type="match status" value="1"/>
</dbReference>
<dbReference type="RefSeq" id="WP_369602548.1">
    <property type="nucleotide sequence ID" value="NZ_CP154858.1"/>
</dbReference>
<dbReference type="KEGG" id="tcd:AAIA72_06225"/>
<gene>
    <name evidence="1" type="ORF">AAIA72_06225</name>
</gene>
<accession>A0AB39V073</accession>
<sequence length="612" mass="67040">MTRKTQGRQWAQLPLAAAIAALVVSPVSSARQFYLESLDADLSWDTTISAGASWRVSDRDENQLAQGNLGVPQYSTRGSSTNNTDDGNWNFKKGETYSKVIKLTTDLMLRKGDFGGFIRGKAFYDKELMDEGRAYDNVGQTRELSDDALDQAGARAEILDAYVWGDFYLGEGGTPLNLRAGKQVISWGESTFIQGGINIISPIDATAFHTPGAEVKEVLLPVNLVYGSLGLTEDVTLEAFYQLQWDKTRIDPCGTFWSTNDFGADGCGPVLLAGQTPDGLALANGVFADRLEDVEPSDSGQFGLAARWYAAALNDTEFGFYYINYHSRIPYVSGVVADPANGKSLPSYFVEFPEDIHLWGISFNTSTESGWSVSGEVSYRPNLPVQANAFELIYAGLAIDPDLDGVYEPIPYSKLSSRAQLGQPASGYDRFKVTQAQVTFIKFFDQILGASRLTFVTEVGGQLIHNLPSKDVMRYGRDSTFGIGDFYYAPYGLSCTDQSALPTNNNPSYCTNDGFVTRSSWGYRMRFALDYNDAFAGVNLTPILAWSHDVNGYSAEPGAQFKKGRKAVGLTLKAVYLNQYTGSISYTNIFGGKPYNLGNDRDNVSVSVSYSF</sequence>
<evidence type="ECO:0000313" key="1">
    <source>
        <dbReference type="EMBL" id="XDT73562.1"/>
    </source>
</evidence>
<organism evidence="1">
    <name type="scientific">Thermohahella caldifontis</name>
    <dbReference type="NCBI Taxonomy" id="3142973"/>
    <lineage>
        <taxon>Bacteria</taxon>
        <taxon>Pseudomonadati</taxon>
        <taxon>Pseudomonadota</taxon>
        <taxon>Gammaproteobacteria</taxon>
        <taxon>Oceanospirillales</taxon>
        <taxon>Hahellaceae</taxon>
        <taxon>Thermohahella</taxon>
    </lineage>
</organism>
<dbReference type="EMBL" id="CP154858">
    <property type="protein sequence ID" value="XDT73562.1"/>
    <property type="molecule type" value="Genomic_DNA"/>
</dbReference>
<proteinExistence type="predicted"/>
<dbReference type="InterPro" id="IPR010727">
    <property type="entry name" value="DUF1302"/>
</dbReference>
<reference evidence="1" key="1">
    <citation type="submission" date="2024-05" db="EMBL/GenBank/DDBJ databases">
        <title>Genome sequencing of novel strain.</title>
        <authorList>
            <person name="Ganbat D."/>
            <person name="Ganbat S."/>
            <person name="Lee S.-J."/>
        </authorList>
    </citation>
    <scope>NUCLEOTIDE SEQUENCE</scope>
    <source>
        <strain evidence="1">SMD15-11</strain>
    </source>
</reference>
<dbReference type="AlphaFoldDB" id="A0AB39V073"/>
<protein>
    <submittedName>
        <fullName evidence="1">DUF1302 domain-containing protein</fullName>
    </submittedName>
</protein>
<name>A0AB39V073_9GAMM</name>